<feature type="domain" description="Cytidyltransferase-like" evidence="3">
    <location>
        <begin position="5"/>
        <end position="125"/>
    </location>
</feature>
<dbReference type="NCBIfam" id="TIGR01518">
    <property type="entry name" value="g3p_cytidyltrns"/>
    <property type="match status" value="1"/>
</dbReference>
<dbReference type="AlphaFoldDB" id="A0ABD4XDD5"/>
<dbReference type="NCBIfam" id="TIGR00125">
    <property type="entry name" value="cyt_tran_rel"/>
    <property type="match status" value="1"/>
</dbReference>
<keyword evidence="1 4" id="KW-0808">Transferase</keyword>
<dbReference type="InterPro" id="IPR006409">
    <property type="entry name" value="G3P_cytidylTrfase"/>
</dbReference>
<protein>
    <submittedName>
        <fullName evidence="4">Glycerol-3-phosphate cytidylyltransferase</fullName>
        <ecNumber evidence="4">2.7.7.39</ecNumber>
    </submittedName>
</protein>
<dbReference type="Gene3D" id="3.40.50.620">
    <property type="entry name" value="HUPs"/>
    <property type="match status" value="1"/>
</dbReference>
<accession>A0ABD4XDD5</accession>
<evidence type="ECO:0000313" key="4">
    <source>
        <dbReference type="EMBL" id="MDE4167546.1"/>
    </source>
</evidence>
<evidence type="ECO:0000313" key="5">
    <source>
        <dbReference type="Proteomes" id="UP001218364"/>
    </source>
</evidence>
<dbReference type="Pfam" id="PF01467">
    <property type="entry name" value="CTP_transf_like"/>
    <property type="match status" value="1"/>
</dbReference>
<dbReference type="InterPro" id="IPR014729">
    <property type="entry name" value="Rossmann-like_a/b/a_fold"/>
</dbReference>
<dbReference type="InterPro" id="IPR050385">
    <property type="entry name" value="Archaeal_FAD_synthase"/>
</dbReference>
<proteinExistence type="predicted"/>
<keyword evidence="2 4" id="KW-0548">Nucleotidyltransferase</keyword>
<dbReference type="PANTHER" id="PTHR43793">
    <property type="entry name" value="FAD SYNTHASE"/>
    <property type="match status" value="1"/>
</dbReference>
<dbReference type="EC" id="2.7.7.39" evidence="4"/>
<dbReference type="InterPro" id="IPR004821">
    <property type="entry name" value="Cyt_trans-like"/>
</dbReference>
<sequence>MKTVLTYGTFDLFHAGHIRLLKRARSLGDRLIVGCSTDEFNALKGKQSVFSYEDRALIVGACKFVDLVIPESSWQQKSDDIRKYDVDIFTIGDDWIGKFDHLSEETGCAVTYLTRTPDISTTDVKSAIQQLCDEKKRSILGAVDHLRQCVDRL</sequence>
<gene>
    <name evidence="4" type="primary">tagD</name>
    <name evidence="4" type="ORF">PXK24_17765</name>
</gene>
<dbReference type="PANTHER" id="PTHR43793:SF1">
    <property type="entry name" value="FAD SYNTHASE"/>
    <property type="match status" value="1"/>
</dbReference>
<organism evidence="4 5">
    <name type="scientific">Phaeobacter gallaeciensis</name>
    <dbReference type="NCBI Taxonomy" id="60890"/>
    <lineage>
        <taxon>Bacteria</taxon>
        <taxon>Pseudomonadati</taxon>
        <taxon>Pseudomonadota</taxon>
        <taxon>Alphaproteobacteria</taxon>
        <taxon>Rhodobacterales</taxon>
        <taxon>Roseobacteraceae</taxon>
        <taxon>Phaeobacter</taxon>
    </lineage>
</organism>
<dbReference type="GO" id="GO:0047348">
    <property type="term" value="F:glycerol-3-phosphate cytidylyltransferase activity"/>
    <property type="evidence" value="ECO:0007669"/>
    <property type="project" value="UniProtKB-EC"/>
</dbReference>
<evidence type="ECO:0000256" key="2">
    <source>
        <dbReference type="ARBA" id="ARBA00022695"/>
    </source>
</evidence>
<reference evidence="4 5" key="1">
    <citation type="submission" date="2023-02" db="EMBL/GenBank/DDBJ databases">
        <title>Population genomics of bacteria associated with diatom.</title>
        <authorList>
            <person name="Xie J."/>
            <person name="Wang H."/>
        </authorList>
    </citation>
    <scope>NUCLEOTIDE SEQUENCE [LARGE SCALE GENOMIC DNA]</scope>
    <source>
        <strain evidence="4 5">PT47_8</strain>
    </source>
</reference>
<dbReference type="EMBL" id="JARCJK010000011">
    <property type="protein sequence ID" value="MDE4167546.1"/>
    <property type="molecule type" value="Genomic_DNA"/>
</dbReference>
<comment type="caution">
    <text evidence="4">The sequence shown here is derived from an EMBL/GenBank/DDBJ whole genome shotgun (WGS) entry which is preliminary data.</text>
</comment>
<dbReference type="SUPFAM" id="SSF52374">
    <property type="entry name" value="Nucleotidylyl transferase"/>
    <property type="match status" value="1"/>
</dbReference>
<evidence type="ECO:0000259" key="3">
    <source>
        <dbReference type="Pfam" id="PF01467"/>
    </source>
</evidence>
<evidence type="ECO:0000256" key="1">
    <source>
        <dbReference type="ARBA" id="ARBA00022679"/>
    </source>
</evidence>
<name>A0ABD4XDD5_9RHOB</name>
<dbReference type="RefSeq" id="WP_274840098.1">
    <property type="nucleotide sequence ID" value="NZ_JARCJF010000011.1"/>
</dbReference>
<dbReference type="Proteomes" id="UP001218364">
    <property type="component" value="Unassembled WGS sequence"/>
</dbReference>